<keyword evidence="3 12" id="KW-0136">Cellulose degradation</keyword>
<feature type="active site" evidence="10">
    <location>
        <position position="185"/>
    </location>
</feature>
<dbReference type="KEGG" id="cci:CC1G_01107"/>
<protein>
    <recommendedName>
        <fullName evidence="12">Glucanase</fullName>
        <ecNumber evidence="12">3.2.1.-</ecNumber>
    </recommendedName>
</protein>
<dbReference type="eggNOG" id="ENOG502QWHE">
    <property type="taxonomic scope" value="Eukaryota"/>
</dbReference>
<dbReference type="PIRSF" id="PIRSF001100">
    <property type="entry name" value="Beta_cellobiohydrolase"/>
    <property type="match status" value="1"/>
</dbReference>
<reference evidence="15 16" key="1">
    <citation type="journal article" date="2010" name="Proc. Natl. Acad. Sci. U.S.A.">
        <title>Insights into evolution of multicellular fungi from the assembled chromosomes of the mushroom Coprinopsis cinerea (Coprinus cinereus).</title>
        <authorList>
            <person name="Stajich J.E."/>
            <person name="Wilke S.K."/>
            <person name="Ahren D."/>
            <person name="Au C.H."/>
            <person name="Birren B.W."/>
            <person name="Borodovsky M."/>
            <person name="Burns C."/>
            <person name="Canback B."/>
            <person name="Casselton L.A."/>
            <person name="Cheng C.K."/>
            <person name="Deng J."/>
            <person name="Dietrich F.S."/>
            <person name="Fargo D.C."/>
            <person name="Farman M.L."/>
            <person name="Gathman A.C."/>
            <person name="Goldberg J."/>
            <person name="Guigo R."/>
            <person name="Hoegger P.J."/>
            <person name="Hooker J.B."/>
            <person name="Huggins A."/>
            <person name="James T.Y."/>
            <person name="Kamada T."/>
            <person name="Kilaru S."/>
            <person name="Kodira C."/>
            <person name="Kues U."/>
            <person name="Kupfer D."/>
            <person name="Kwan H.S."/>
            <person name="Lomsadze A."/>
            <person name="Li W."/>
            <person name="Lilly W.W."/>
            <person name="Ma L.J."/>
            <person name="Mackey A.J."/>
            <person name="Manning G."/>
            <person name="Martin F."/>
            <person name="Muraguchi H."/>
            <person name="Natvig D.O."/>
            <person name="Palmerini H."/>
            <person name="Ramesh M.A."/>
            <person name="Rehmeyer C.J."/>
            <person name="Roe B.A."/>
            <person name="Shenoy N."/>
            <person name="Stanke M."/>
            <person name="Ter-Hovhannisyan V."/>
            <person name="Tunlid A."/>
            <person name="Velagapudi R."/>
            <person name="Vision T.J."/>
            <person name="Zeng Q."/>
            <person name="Zolan M.E."/>
            <person name="Pukkila P.J."/>
        </authorList>
    </citation>
    <scope>NUCLEOTIDE SEQUENCE [LARGE SCALE GENOMIC DNA]</scope>
    <source>
        <strain evidence="16">Okayama-7 / 130 / ATCC MYA-4618 / FGSC 9003</strain>
    </source>
</reference>
<evidence type="ECO:0000256" key="10">
    <source>
        <dbReference type="PROSITE-ProRule" id="PRU10056"/>
    </source>
</evidence>
<feature type="active site" description="Proton acceptor" evidence="8">
    <location>
        <position position="409"/>
    </location>
</feature>
<feature type="binding site" evidence="9">
    <location>
        <position position="375"/>
    </location>
    <ligand>
        <name>substrate</name>
    </ligand>
</feature>
<dbReference type="SUPFAM" id="SSF51989">
    <property type="entry name" value="Glycosyl hydrolases family 6, cellulases"/>
    <property type="match status" value="1"/>
</dbReference>
<keyword evidence="5 12" id="KW-0119">Carbohydrate metabolism</keyword>
<feature type="binding site" evidence="9">
    <location>
        <position position="144"/>
    </location>
    <ligand>
        <name>substrate</name>
    </ligand>
</feature>
<dbReference type="InterPro" id="IPR001524">
    <property type="entry name" value="Glyco_hydro_6_CS"/>
</dbReference>
<dbReference type="GeneID" id="6009536"/>
<dbReference type="InterPro" id="IPR036434">
    <property type="entry name" value="Beta_cellobiohydrolase_sf"/>
</dbReference>
<feature type="binding site" evidence="9">
    <location>
        <position position="279"/>
    </location>
    <ligand>
        <name>substrate</name>
    </ligand>
</feature>
<dbReference type="GO" id="GO:0005576">
    <property type="term" value="C:extracellular region"/>
    <property type="evidence" value="ECO:0007669"/>
    <property type="project" value="InterPro"/>
</dbReference>
<feature type="binding site" evidence="9">
    <location>
        <position position="146"/>
    </location>
    <ligand>
        <name>substrate</name>
    </ligand>
</feature>
<comment type="similarity">
    <text evidence="12">Belongs to the glycosyl hydrolase family 6.</text>
</comment>
<dbReference type="PROSITE" id="PS00562">
    <property type="entry name" value="CBM1_1"/>
    <property type="match status" value="1"/>
</dbReference>
<dbReference type="GO" id="GO:0004553">
    <property type="term" value="F:hydrolase activity, hydrolyzing O-glycosyl compounds"/>
    <property type="evidence" value="ECO:0007669"/>
    <property type="project" value="InterPro"/>
</dbReference>
<evidence type="ECO:0000256" key="3">
    <source>
        <dbReference type="ARBA" id="ARBA00023001"/>
    </source>
</evidence>
<evidence type="ECO:0000256" key="4">
    <source>
        <dbReference type="ARBA" id="ARBA00023157"/>
    </source>
</evidence>
<feature type="binding site" evidence="9">
    <location>
        <position position="403"/>
    </location>
    <ligand>
        <name>substrate</name>
    </ligand>
</feature>
<sequence length="454" mass="49320">MLKGSKFFALSLALLPALVQAQRPLYAQCGGTGWTGETTCVSGAVCEVINQWYHQCLPGSNQPQPPVTTQPPVVVPTTSQPPVVVPTNPPGGTPVPSTGNPFEGYDIYLSPYYAEEVEAAAAMIDDPVLKAKALKVKEIPTFIWFDVVRKTPDLGRYLADATAIQQRTGRKQLVQIVVYDLPDRDCAAAASNGEFSLADGGMEKYKDYVDRLASEIRKYPDVRIVAVIEPDSLANMVTNMNVAKCRGAEAAYKEGVIYALRQLSALGVYSYVDAGHAGWLGWNANLAPSARLFAQIYKDAGRSAFIRGLATNVSNYNALSATTRDPVTQGNDNYDELRFINALAPLLRNEGWDAKFIVDQGRSGVQNIRQEWGNWCNVYGAGFGMRPTLNTPSSAIDAIVWIKPGGEADGTSDTSAPRYDTHCGKSDSHKPAPEAGTWFQEYFVNLVKNANPPL</sequence>
<dbReference type="PROSITE" id="PS00655">
    <property type="entry name" value="GLYCOSYL_HYDROL_F6_1"/>
    <property type="match status" value="1"/>
</dbReference>
<dbReference type="FunFam" id="3.20.20.40:FF:000001">
    <property type="entry name" value="Glucanase"/>
    <property type="match status" value="1"/>
</dbReference>
<evidence type="ECO:0000256" key="6">
    <source>
        <dbReference type="ARBA" id="ARBA00023295"/>
    </source>
</evidence>
<dbReference type="VEuPathDB" id="FungiDB:CC1G_01107"/>
<feature type="chain" id="PRO_5005121989" description="Glucanase" evidence="12">
    <location>
        <begin position="22"/>
        <end position="454"/>
    </location>
</feature>
<evidence type="ECO:0000256" key="12">
    <source>
        <dbReference type="RuleBase" id="RU361186"/>
    </source>
</evidence>
<dbReference type="InParanoid" id="A8NEJ3"/>
<evidence type="ECO:0000256" key="7">
    <source>
        <dbReference type="ARBA" id="ARBA00023326"/>
    </source>
</evidence>
<evidence type="ECO:0000313" key="16">
    <source>
        <dbReference type="Proteomes" id="UP000001861"/>
    </source>
</evidence>
<dbReference type="EMBL" id="AACS02000002">
    <property type="protein sequence ID" value="EAU88734.1"/>
    <property type="molecule type" value="Genomic_DNA"/>
</dbReference>
<name>A8NEJ3_COPC7</name>
<dbReference type="OrthoDB" id="64893at2759"/>
<feature type="signal peptide" evidence="12">
    <location>
        <begin position="1"/>
        <end position="21"/>
    </location>
</feature>
<keyword evidence="6 12" id="KW-0326">Glycosidase</keyword>
<feature type="binding site" evidence="9">
    <location>
        <position position="276"/>
    </location>
    <ligand>
        <name>substrate</name>
    </ligand>
</feature>
<evidence type="ECO:0000256" key="13">
    <source>
        <dbReference type="SAM" id="MobiDB-lite"/>
    </source>
</evidence>
<evidence type="ECO:0000256" key="11">
    <source>
        <dbReference type="PROSITE-ProRule" id="PRU10057"/>
    </source>
</evidence>
<feature type="region of interest" description="Disordered" evidence="13">
    <location>
        <begin position="407"/>
        <end position="432"/>
    </location>
</feature>
<dbReference type="EC" id="3.2.1.-" evidence="12"/>
<evidence type="ECO:0000256" key="8">
    <source>
        <dbReference type="PIRSR" id="PIRSR001100-1"/>
    </source>
</evidence>
<keyword evidence="16" id="KW-1185">Reference proteome</keyword>
<dbReference type="AlphaFoldDB" id="A8NEJ3"/>
<keyword evidence="2 12" id="KW-0378">Hydrolase</keyword>
<evidence type="ECO:0000256" key="1">
    <source>
        <dbReference type="ARBA" id="ARBA00022729"/>
    </source>
</evidence>
<feature type="binding site" evidence="9">
    <location>
        <position position="407"/>
    </location>
    <ligand>
        <name>substrate</name>
    </ligand>
</feature>
<keyword evidence="4" id="KW-1015">Disulfide bond</keyword>
<dbReference type="GO" id="GO:0030245">
    <property type="term" value="P:cellulose catabolic process"/>
    <property type="evidence" value="ECO:0007669"/>
    <property type="project" value="UniProtKB-KW"/>
</dbReference>
<accession>A8NEJ3</accession>
<keyword evidence="1 12" id="KW-0732">Signal</keyword>
<dbReference type="STRING" id="240176.A8NEJ3"/>
<dbReference type="InterPro" id="IPR016288">
    <property type="entry name" value="Beta_cellobiohydrolase"/>
</dbReference>
<dbReference type="SMART" id="SM00236">
    <property type="entry name" value="fCBD"/>
    <property type="match status" value="1"/>
</dbReference>
<evidence type="ECO:0000259" key="14">
    <source>
        <dbReference type="PROSITE" id="PS51164"/>
    </source>
</evidence>
<dbReference type="Pfam" id="PF01341">
    <property type="entry name" value="Glyco_hydro_6"/>
    <property type="match status" value="1"/>
</dbReference>
<dbReference type="InterPro" id="IPR035971">
    <property type="entry name" value="CBD_sf"/>
</dbReference>
<dbReference type="OMA" id="EVHTLAM"/>
<dbReference type="Pfam" id="PF00734">
    <property type="entry name" value="CBM_1"/>
    <property type="match status" value="1"/>
</dbReference>
<feature type="active site" description="Proton donor" evidence="8 11">
    <location>
        <position position="231"/>
    </location>
</feature>
<dbReference type="SMR" id="A8NEJ3"/>
<evidence type="ECO:0000313" key="15">
    <source>
        <dbReference type="EMBL" id="EAU88734.1"/>
    </source>
</evidence>
<feature type="compositionally biased region" description="Basic and acidic residues" evidence="13">
    <location>
        <begin position="419"/>
        <end position="432"/>
    </location>
</feature>
<dbReference type="GO" id="GO:0030248">
    <property type="term" value="F:cellulose binding"/>
    <property type="evidence" value="ECO:0007669"/>
    <property type="project" value="InterPro"/>
</dbReference>
<evidence type="ECO:0000256" key="9">
    <source>
        <dbReference type="PIRSR" id="PIRSR001100-2"/>
    </source>
</evidence>
<dbReference type="PROSITE" id="PS00656">
    <property type="entry name" value="GLYCOSYL_HYDROL_F6_2"/>
    <property type="match status" value="1"/>
</dbReference>
<evidence type="ECO:0000256" key="5">
    <source>
        <dbReference type="ARBA" id="ARBA00023277"/>
    </source>
</evidence>
<dbReference type="PANTHER" id="PTHR34876:SF4">
    <property type="entry name" value="1,4-BETA-D-GLUCAN CELLOBIOHYDROLASE C-RELATED"/>
    <property type="match status" value="1"/>
</dbReference>
<feature type="domain" description="CBM1" evidence="14">
    <location>
        <begin position="21"/>
        <end position="57"/>
    </location>
</feature>
<feature type="binding site" evidence="9">
    <location>
        <position position="315"/>
    </location>
    <ligand>
        <name>substrate</name>
    </ligand>
</feature>
<dbReference type="PRINTS" id="PR00733">
    <property type="entry name" value="GLHYDRLASE6"/>
</dbReference>
<dbReference type="PANTHER" id="PTHR34876">
    <property type="match status" value="1"/>
</dbReference>
<dbReference type="InterPro" id="IPR000254">
    <property type="entry name" value="CBD"/>
</dbReference>
<organism evidence="15 16">
    <name type="scientific">Coprinopsis cinerea (strain Okayama-7 / 130 / ATCC MYA-4618 / FGSC 9003)</name>
    <name type="common">Inky cap fungus</name>
    <name type="synonym">Hormographiella aspergillata</name>
    <dbReference type="NCBI Taxonomy" id="240176"/>
    <lineage>
        <taxon>Eukaryota</taxon>
        <taxon>Fungi</taxon>
        <taxon>Dikarya</taxon>
        <taxon>Basidiomycota</taxon>
        <taxon>Agaricomycotina</taxon>
        <taxon>Agaricomycetes</taxon>
        <taxon>Agaricomycetidae</taxon>
        <taxon>Agaricales</taxon>
        <taxon>Agaricineae</taxon>
        <taxon>Psathyrellaceae</taxon>
        <taxon>Coprinopsis</taxon>
    </lineage>
</organism>
<dbReference type="Proteomes" id="UP000001861">
    <property type="component" value="Unassembled WGS sequence"/>
</dbReference>
<dbReference type="SUPFAM" id="SSF57180">
    <property type="entry name" value="Cellulose-binding domain"/>
    <property type="match status" value="1"/>
</dbReference>
<proteinExistence type="inferred from homology"/>
<comment type="caution">
    <text evidence="15">The sequence shown here is derived from an EMBL/GenBank/DDBJ whole genome shotgun (WGS) entry which is preliminary data.</text>
</comment>
<evidence type="ECO:0000256" key="2">
    <source>
        <dbReference type="ARBA" id="ARBA00022801"/>
    </source>
</evidence>
<keyword evidence="7 12" id="KW-0624">Polysaccharide degradation</keyword>
<dbReference type="Gene3D" id="3.20.20.40">
    <property type="entry name" value="1, 4-beta cellobiohydrolase"/>
    <property type="match status" value="1"/>
</dbReference>
<gene>
    <name evidence="15" type="ORF">CC1G_01107</name>
</gene>
<dbReference type="RefSeq" id="XP_001833045.1">
    <property type="nucleotide sequence ID" value="XM_001832993.1"/>
</dbReference>
<dbReference type="PROSITE" id="PS51164">
    <property type="entry name" value="CBM1_2"/>
    <property type="match status" value="1"/>
</dbReference>